<protein>
    <submittedName>
        <fullName evidence="4">Glycosyltransferase, group 1 family protein</fullName>
        <ecNumber evidence="4">2.4.-.-</ecNumber>
    </submittedName>
</protein>
<name>A0ABP2IHC8_CHRGE</name>
<dbReference type="PANTHER" id="PTHR46401:SF2">
    <property type="entry name" value="GLYCOSYLTRANSFERASE WBBK-RELATED"/>
    <property type="match status" value="1"/>
</dbReference>
<evidence type="ECO:0000313" key="4">
    <source>
        <dbReference type="EMBL" id="EFK33065.1"/>
    </source>
</evidence>
<dbReference type="InterPro" id="IPR028098">
    <property type="entry name" value="Glyco_trans_4-like_N"/>
</dbReference>
<dbReference type="EC" id="2.4.-.-" evidence="4"/>
<dbReference type="Pfam" id="PF00534">
    <property type="entry name" value="Glycos_transf_1"/>
    <property type="match status" value="1"/>
</dbReference>
<dbReference type="SUPFAM" id="SSF53756">
    <property type="entry name" value="UDP-Glycosyltransferase/glycogen phosphorylase"/>
    <property type="match status" value="1"/>
</dbReference>
<keyword evidence="5" id="KW-1185">Reference proteome</keyword>
<feature type="domain" description="Glycosyltransferase subfamily 4-like N-terminal" evidence="3">
    <location>
        <begin position="24"/>
        <end position="194"/>
    </location>
</feature>
<dbReference type="EMBL" id="ACKQ02000007">
    <property type="protein sequence ID" value="EFK33065.1"/>
    <property type="molecule type" value="Genomic_DNA"/>
</dbReference>
<gene>
    <name evidence="4" type="ORF">HMPREF0204_12133</name>
</gene>
<dbReference type="Proteomes" id="UP000002969">
    <property type="component" value="Unassembled WGS sequence"/>
</dbReference>
<dbReference type="PANTHER" id="PTHR46401">
    <property type="entry name" value="GLYCOSYLTRANSFERASE WBBK-RELATED"/>
    <property type="match status" value="1"/>
</dbReference>
<dbReference type="Pfam" id="PF13439">
    <property type="entry name" value="Glyco_transf_4"/>
    <property type="match status" value="1"/>
</dbReference>
<evidence type="ECO:0000259" key="2">
    <source>
        <dbReference type="Pfam" id="PF00534"/>
    </source>
</evidence>
<accession>A0ABP2IHC8</accession>
<evidence type="ECO:0000256" key="1">
    <source>
        <dbReference type="ARBA" id="ARBA00022679"/>
    </source>
</evidence>
<feature type="domain" description="Glycosyl transferase family 1" evidence="2">
    <location>
        <begin position="208"/>
        <end position="374"/>
    </location>
</feature>
<dbReference type="RefSeq" id="WP_002977072.1">
    <property type="nucleotide sequence ID" value="NZ_GL379781.1"/>
</dbReference>
<evidence type="ECO:0000313" key="5">
    <source>
        <dbReference type="Proteomes" id="UP000002969"/>
    </source>
</evidence>
<dbReference type="GO" id="GO:0016757">
    <property type="term" value="F:glycosyltransferase activity"/>
    <property type="evidence" value="ECO:0007669"/>
    <property type="project" value="UniProtKB-KW"/>
</dbReference>
<organism evidence="4 5">
    <name type="scientific">Chryseobacterium gleum ATCC 35910</name>
    <dbReference type="NCBI Taxonomy" id="525257"/>
    <lineage>
        <taxon>Bacteria</taxon>
        <taxon>Pseudomonadati</taxon>
        <taxon>Bacteroidota</taxon>
        <taxon>Flavobacteriia</taxon>
        <taxon>Flavobacteriales</taxon>
        <taxon>Weeksellaceae</taxon>
        <taxon>Chryseobacterium group</taxon>
        <taxon>Chryseobacterium</taxon>
    </lineage>
</organism>
<proteinExistence type="predicted"/>
<dbReference type="Gene3D" id="3.40.50.2000">
    <property type="entry name" value="Glycogen Phosphorylase B"/>
    <property type="match status" value="2"/>
</dbReference>
<reference evidence="4" key="1">
    <citation type="submission" date="2010-06" db="EMBL/GenBank/DDBJ databases">
        <authorList>
            <person name="Muzny D."/>
            <person name="Qin X."/>
            <person name="Buhay C."/>
            <person name="Dugan-Rocha S."/>
            <person name="Ding Y."/>
            <person name="Chen G."/>
            <person name="Hawes A."/>
            <person name="Holder M."/>
            <person name="Jhangiani S."/>
            <person name="Johnson A."/>
            <person name="Khan Z."/>
            <person name="Li Z."/>
            <person name="Liu W."/>
            <person name="Liu X."/>
            <person name="Perez L."/>
            <person name="Shen H."/>
            <person name="Wang Q."/>
            <person name="Watt J."/>
            <person name="Xi L."/>
            <person name="Xin Y."/>
            <person name="Zhou J."/>
            <person name="Deng J."/>
            <person name="Jiang H."/>
            <person name="Liu Y."/>
            <person name="Qu J."/>
            <person name="Song X.-Z."/>
            <person name="Zhang L."/>
            <person name="Villasana D."/>
            <person name="Johnson A."/>
            <person name="Liu J."/>
            <person name="Liyanage D."/>
            <person name="Lorensuhewa L."/>
            <person name="Robinson T."/>
            <person name="Song A."/>
            <person name="Song B.-B."/>
            <person name="Dinh H."/>
            <person name="Thornton R."/>
            <person name="Coyle M."/>
            <person name="Francisco L."/>
            <person name="Jackson L."/>
            <person name="Javaid M."/>
            <person name="Korchina V."/>
            <person name="Kovar C."/>
            <person name="Mata R."/>
            <person name="Mathew T."/>
            <person name="Ngo R."/>
            <person name="Nguyen L."/>
            <person name="Nguyen N."/>
            <person name="Okwuonu G."/>
            <person name="Ongeri F."/>
            <person name="Pham C."/>
            <person name="Simmons D."/>
            <person name="Wilczek-Boney K."/>
            <person name="Hale W."/>
            <person name="Jakkamsetti A."/>
            <person name="Pham P."/>
            <person name="Ruth R."/>
            <person name="San Lucas F."/>
            <person name="Warren J."/>
            <person name="Zhang J."/>
            <person name="Zhao Z."/>
            <person name="Zhou C."/>
            <person name="Zhu D."/>
            <person name="Lee S."/>
            <person name="Bess C."/>
            <person name="Blankenburg K."/>
            <person name="Forbes L."/>
            <person name="Fu Q."/>
            <person name="Gubbala S."/>
            <person name="Hirani K."/>
            <person name="Jayaseelan J.C."/>
            <person name="Lara F."/>
            <person name="Munidasa M."/>
            <person name="Palculict T."/>
            <person name="Patil S."/>
            <person name="Pu L.-L."/>
            <person name="Saada N."/>
            <person name="Tang L."/>
            <person name="Weissenberger G."/>
            <person name="Zhu Y."/>
            <person name="Hemphill L."/>
            <person name="Shang Y."/>
            <person name="Youmans B."/>
            <person name="Ayvaz T."/>
            <person name="Ross M."/>
            <person name="Santibanez J."/>
            <person name="Aqrawi P."/>
            <person name="Gross S."/>
            <person name="Joshi V."/>
            <person name="Fowler G."/>
            <person name="Nazareth L."/>
            <person name="Reid J."/>
            <person name="Worley K."/>
            <person name="Petrosino J."/>
            <person name="Highlander S."/>
            <person name="Gibbs R."/>
        </authorList>
    </citation>
    <scope>NUCLEOTIDE SEQUENCE [LARGE SCALE GENOMIC DNA]</scope>
    <source>
        <strain evidence="4">ATCC 35910</strain>
    </source>
</reference>
<keyword evidence="4" id="KW-0328">Glycosyltransferase</keyword>
<evidence type="ECO:0000259" key="3">
    <source>
        <dbReference type="Pfam" id="PF13439"/>
    </source>
</evidence>
<dbReference type="CDD" id="cd03801">
    <property type="entry name" value="GT4_PimA-like"/>
    <property type="match status" value="1"/>
</dbReference>
<dbReference type="GeneID" id="93020583"/>
<dbReference type="InterPro" id="IPR001296">
    <property type="entry name" value="Glyco_trans_1"/>
</dbReference>
<sequence>MESKKIVMLQDFFGLNYTYQENLLTKYYIELGHSVVMISSTYESVFDYIHDNYNKDKKGSVSEHLGAKIIRLPYSVNILHKLKKHPGVYEILEQEKPDLIYAHDIHLNLKEAVKYVKKNPNCKIIMDYHSDFSNSAHGWISLNILHKVIRKYILYKYIKYIKAIYPIVPASADFLNQVYDVPYKDMKLLPLGCDYLKSIDIMERTDTSTIKSRFGIKENDFVLITGGKFDPLKKTDVLINAVEQINDQNIHLIVFGKASDQNLEYENMLKDIAKKSNVHFTGWLDGDSILELMTICDLAIYPASQSVIWQQSIGMHLPLLIGDSGGQNPEYLNLYNNIIILKSNEITSENMIKHITHLKSNPELLQEMKSGAKKVASEYLDYRIICNTTLEVFEH</sequence>
<keyword evidence="1 4" id="KW-0808">Transferase</keyword>
<comment type="caution">
    <text evidence="4">The sequence shown here is derived from an EMBL/GenBank/DDBJ whole genome shotgun (WGS) entry which is preliminary data.</text>
</comment>